<evidence type="ECO:0000313" key="1">
    <source>
        <dbReference type="EMBL" id="DAE22910.1"/>
    </source>
</evidence>
<protein>
    <submittedName>
        <fullName evidence="1">Pelovaterin</fullName>
    </submittedName>
</protein>
<proteinExistence type="predicted"/>
<accession>A0A8S5QUM1</accession>
<name>A0A8S5QUM1_9CAUD</name>
<dbReference type="EMBL" id="BK015742">
    <property type="protein sequence ID" value="DAE22910.1"/>
    <property type="molecule type" value="Genomic_DNA"/>
</dbReference>
<reference evidence="1" key="1">
    <citation type="journal article" date="2021" name="Proc. Natl. Acad. Sci. U.S.A.">
        <title>A Catalog of Tens of Thousands of Viruses from Human Metagenomes Reveals Hidden Associations with Chronic Diseases.</title>
        <authorList>
            <person name="Tisza M.J."/>
            <person name="Buck C.B."/>
        </authorList>
    </citation>
    <scope>NUCLEOTIDE SEQUENCE</scope>
    <source>
        <strain evidence="1">CthIt11</strain>
    </source>
</reference>
<sequence length="34" mass="3896">MGRAVAKPPRPISSHAKQFFRGWGPCLKMSPHRY</sequence>
<organism evidence="1">
    <name type="scientific">Siphoviridae sp. cthIt11</name>
    <dbReference type="NCBI Taxonomy" id="2826423"/>
    <lineage>
        <taxon>Viruses</taxon>
        <taxon>Duplodnaviria</taxon>
        <taxon>Heunggongvirae</taxon>
        <taxon>Uroviricota</taxon>
        <taxon>Caudoviricetes</taxon>
    </lineage>
</organism>